<dbReference type="GO" id="GO:0047555">
    <property type="term" value="F:3',5'-cyclic-GMP phosphodiesterase activity"/>
    <property type="evidence" value="ECO:0000318"/>
    <property type="project" value="GO_Central"/>
</dbReference>
<evidence type="ECO:0000313" key="6">
    <source>
        <dbReference type="EMBL" id="EDV27059.1"/>
    </source>
</evidence>
<dbReference type="GO" id="GO:0007165">
    <property type="term" value="P:signal transduction"/>
    <property type="evidence" value="ECO:0007669"/>
    <property type="project" value="InterPro"/>
</dbReference>
<dbReference type="Pfam" id="PF00233">
    <property type="entry name" value="PDEase_I"/>
    <property type="match status" value="1"/>
</dbReference>
<reference evidence="6 7" key="1">
    <citation type="journal article" date="2008" name="Nature">
        <title>The Trichoplax genome and the nature of placozoans.</title>
        <authorList>
            <person name="Srivastava M."/>
            <person name="Begovic E."/>
            <person name="Chapman J."/>
            <person name="Putnam N.H."/>
            <person name="Hellsten U."/>
            <person name="Kawashima T."/>
            <person name="Kuo A."/>
            <person name="Mitros T."/>
            <person name="Salamov A."/>
            <person name="Carpenter M.L."/>
            <person name="Signorovitch A.Y."/>
            <person name="Moreno M.A."/>
            <person name="Kamm K."/>
            <person name="Grimwood J."/>
            <person name="Schmutz J."/>
            <person name="Shapiro H."/>
            <person name="Grigoriev I.V."/>
            <person name="Buss L.W."/>
            <person name="Schierwater B."/>
            <person name="Dellaporta S.L."/>
            <person name="Rokhsar D.S."/>
        </authorList>
    </citation>
    <scope>NUCLEOTIDE SEQUENCE [LARGE SCALE GENOMIC DNA]</scope>
    <source>
        <strain evidence="6 7">Grell-BS-1999</strain>
    </source>
</reference>
<dbReference type="RefSeq" id="XP_002111055.1">
    <property type="nucleotide sequence ID" value="XM_002111019.1"/>
</dbReference>
<organism evidence="6 7">
    <name type="scientific">Trichoplax adhaerens</name>
    <name type="common">Trichoplax reptans</name>
    <dbReference type="NCBI Taxonomy" id="10228"/>
    <lineage>
        <taxon>Eukaryota</taxon>
        <taxon>Metazoa</taxon>
        <taxon>Placozoa</taxon>
        <taxon>Uniplacotomia</taxon>
        <taxon>Trichoplacea</taxon>
        <taxon>Trichoplacidae</taxon>
        <taxon>Trichoplax</taxon>
    </lineage>
</organism>
<evidence type="ECO:0000256" key="3">
    <source>
        <dbReference type="RuleBase" id="RU363067"/>
    </source>
</evidence>
<sequence length="424" mass="48358">LLDQVDDWNFPIFDLAEKCDGSILSHLTYRLFENTGLFDMFHIDRSRFICYFRALENGYRNIPYHNRIHASDVLHACYYLTTQPIPGFDHYNSLACKIPNKAKRDHVQGNMDDSHGSESFKKEADYGYLATALPALELVALYIAAAMHDYDHPGRTNAFLVATNATQAILYNDRSVLESHHAAAAWQLLLSKPEYNFLSGLDAAEYRRLRFLIIEAILATDLKRHFDILSVFNEKVSKETSGSGFDWGLESDRLLVVQMCIKLADINGPSKQRNLHETWTDRIAKEFYEQGNEEKSLGMPVSPYMDCNYPRLAALQESFISNLVAPLFRSYADAGLMPNVWQPDSKEMGNMSNKGGDSQPNALVKLLINYIEENYEYWVKRKEIEDGLVEPDGLERSRSATEDIIEEEELLSKENDIPSSPKEA</sequence>
<dbReference type="Proteomes" id="UP000009022">
    <property type="component" value="Unassembled WGS sequence"/>
</dbReference>
<gene>
    <name evidence="6" type="ORF">TRIADDRAFT_22319</name>
</gene>
<dbReference type="GeneID" id="6752268"/>
<dbReference type="GO" id="GO:0046872">
    <property type="term" value="F:metal ion binding"/>
    <property type="evidence" value="ECO:0007669"/>
    <property type="project" value="UniProtKB-KW"/>
</dbReference>
<dbReference type="InterPro" id="IPR023174">
    <property type="entry name" value="PDEase_CS"/>
</dbReference>
<comment type="similarity">
    <text evidence="3">Belongs to the cyclic nucleotide phosphodiesterase family.</text>
</comment>
<dbReference type="Gene3D" id="1.10.1300.10">
    <property type="entry name" value="3'5'-cyclic nucleotide phosphodiesterase, catalytic domain"/>
    <property type="match status" value="1"/>
</dbReference>
<accession>B3RSH4</accession>
<dbReference type="GO" id="GO:0141162">
    <property type="term" value="P:negative regulation of cAMP/PKA signal transduction"/>
    <property type="evidence" value="ECO:0000318"/>
    <property type="project" value="GO_Central"/>
</dbReference>
<keyword evidence="7" id="KW-1185">Reference proteome</keyword>
<proteinExistence type="inferred from homology"/>
<dbReference type="OMA" id="WADETHR"/>
<evidence type="ECO:0000313" key="7">
    <source>
        <dbReference type="Proteomes" id="UP000009022"/>
    </source>
</evidence>
<dbReference type="EC" id="3.1.4.-" evidence="3"/>
<evidence type="ECO:0000259" key="5">
    <source>
        <dbReference type="PROSITE" id="PS51845"/>
    </source>
</evidence>
<dbReference type="HOGENOM" id="CLU_005940_9_0_1"/>
<dbReference type="PhylomeDB" id="B3RSH4"/>
<feature type="domain" description="PDEase" evidence="5">
    <location>
        <begin position="1"/>
        <end position="385"/>
    </location>
</feature>
<dbReference type="FunFam" id="1.10.1300.10:FF:000026">
    <property type="entry name" value="Phosphodiesterase"/>
    <property type="match status" value="1"/>
</dbReference>
<dbReference type="AlphaFoldDB" id="B3RSH4"/>
<dbReference type="PANTHER" id="PTHR11347">
    <property type="entry name" value="CYCLIC NUCLEOTIDE PHOSPHODIESTERASE"/>
    <property type="match status" value="1"/>
</dbReference>
<evidence type="ECO:0000256" key="2">
    <source>
        <dbReference type="ARBA" id="ARBA00022801"/>
    </source>
</evidence>
<feature type="non-terminal residue" evidence="6">
    <location>
        <position position="1"/>
    </location>
</feature>
<evidence type="ECO:0000256" key="1">
    <source>
        <dbReference type="ARBA" id="ARBA00022723"/>
    </source>
</evidence>
<dbReference type="OrthoDB" id="189220at2759"/>
<dbReference type="InterPro" id="IPR036971">
    <property type="entry name" value="PDEase_catalytic_dom_sf"/>
</dbReference>
<dbReference type="InterPro" id="IPR002073">
    <property type="entry name" value="PDEase_catalytic_dom"/>
</dbReference>
<dbReference type="EMBL" id="DS985243">
    <property type="protein sequence ID" value="EDV27059.1"/>
    <property type="molecule type" value="Genomic_DNA"/>
</dbReference>
<feature type="region of interest" description="Disordered" evidence="4">
    <location>
        <begin position="389"/>
        <end position="424"/>
    </location>
</feature>
<dbReference type="PROSITE" id="PS51845">
    <property type="entry name" value="PDEASE_I_2"/>
    <property type="match status" value="1"/>
</dbReference>
<dbReference type="CTD" id="6752268"/>
<comment type="cofactor">
    <cofactor evidence="3">
        <name>a divalent metal cation</name>
        <dbReference type="ChEBI" id="CHEBI:60240"/>
    </cofactor>
    <text evidence="3">Binds 2 divalent metal cations per subunit. Site 1 may preferentially bind zinc ions, while site 2 has a preference for magnesium and/or manganese ions.</text>
</comment>
<dbReference type="KEGG" id="tad:TRIADDRAFT_22319"/>
<dbReference type="InterPro" id="IPR003607">
    <property type="entry name" value="HD/PDEase_dom"/>
</dbReference>
<dbReference type="PROSITE" id="PS00126">
    <property type="entry name" value="PDEASE_I_1"/>
    <property type="match status" value="1"/>
</dbReference>
<protein>
    <recommendedName>
        <fullName evidence="3">Phosphodiesterase</fullName>
        <ecNumber evidence="3">3.1.4.-</ecNumber>
    </recommendedName>
</protein>
<dbReference type="SUPFAM" id="SSF109604">
    <property type="entry name" value="HD-domain/PDEase-like"/>
    <property type="match status" value="1"/>
</dbReference>
<dbReference type="SMART" id="SM00471">
    <property type="entry name" value="HDc"/>
    <property type="match status" value="1"/>
</dbReference>
<dbReference type="STRING" id="10228.B3RSH4"/>
<dbReference type="CDD" id="cd00077">
    <property type="entry name" value="HDc"/>
    <property type="match status" value="1"/>
</dbReference>
<keyword evidence="2 3" id="KW-0378">Hydrolase</keyword>
<feature type="compositionally biased region" description="Basic and acidic residues" evidence="4">
    <location>
        <begin position="410"/>
        <end position="424"/>
    </location>
</feature>
<keyword evidence="1 3" id="KW-0479">Metal-binding</keyword>
<dbReference type="GO" id="GO:0004115">
    <property type="term" value="F:3',5'-cyclic-AMP phosphodiesterase activity"/>
    <property type="evidence" value="ECO:0000318"/>
    <property type="project" value="GO_Central"/>
</dbReference>
<dbReference type="eggNOG" id="ENOG502QSV8">
    <property type="taxonomic scope" value="Eukaryota"/>
</dbReference>
<name>B3RSH4_TRIAD</name>
<dbReference type="InParanoid" id="B3RSH4"/>
<evidence type="ECO:0000256" key="4">
    <source>
        <dbReference type="SAM" id="MobiDB-lite"/>
    </source>
</evidence>